<evidence type="ECO:0000313" key="2">
    <source>
        <dbReference type="EMBL" id="MCF2651983.1"/>
    </source>
</evidence>
<dbReference type="RefSeq" id="WP_235323007.1">
    <property type="nucleotide sequence ID" value="NZ_JAFBIT010000001.1"/>
</dbReference>
<accession>A0ABS9CMZ2</accession>
<dbReference type="Pfam" id="PF13692">
    <property type="entry name" value="Glyco_trans_1_4"/>
    <property type="match status" value="1"/>
</dbReference>
<organism evidence="2 3">
    <name type="scientific">Anaeromassilibacillus senegalensis</name>
    <dbReference type="NCBI Taxonomy" id="1673717"/>
    <lineage>
        <taxon>Bacteria</taxon>
        <taxon>Bacillati</taxon>
        <taxon>Bacillota</taxon>
        <taxon>Clostridia</taxon>
        <taxon>Eubacteriales</taxon>
        <taxon>Acutalibacteraceae</taxon>
        <taxon>Anaeromassilibacillus</taxon>
    </lineage>
</organism>
<dbReference type="PANTHER" id="PTHR45947:SF3">
    <property type="entry name" value="SULFOQUINOVOSYL TRANSFERASE SQD2"/>
    <property type="match status" value="1"/>
</dbReference>
<dbReference type="EMBL" id="JAFBIT010000001">
    <property type="protein sequence ID" value="MCF2651983.1"/>
    <property type="molecule type" value="Genomic_DNA"/>
</dbReference>
<name>A0ABS9CMZ2_9FIRM</name>
<comment type="caution">
    <text evidence="2">The sequence shown here is derived from an EMBL/GenBank/DDBJ whole genome shotgun (WGS) entry which is preliminary data.</text>
</comment>
<protein>
    <submittedName>
        <fullName evidence="2">Glycosyltransferase family 4 protein</fullName>
    </submittedName>
</protein>
<evidence type="ECO:0000313" key="3">
    <source>
        <dbReference type="Proteomes" id="UP001299220"/>
    </source>
</evidence>
<dbReference type="Gene3D" id="3.40.50.2000">
    <property type="entry name" value="Glycogen Phosphorylase B"/>
    <property type="match status" value="2"/>
</dbReference>
<proteinExistence type="predicted"/>
<feature type="domain" description="Glycosyltransferase subfamily 4-like N-terminal" evidence="1">
    <location>
        <begin position="3"/>
        <end position="145"/>
    </location>
</feature>
<dbReference type="Proteomes" id="UP001299220">
    <property type="component" value="Unassembled WGS sequence"/>
</dbReference>
<gene>
    <name evidence="2" type="ORF">JQM67_05155</name>
</gene>
<dbReference type="SUPFAM" id="SSF53756">
    <property type="entry name" value="UDP-Glycosyltransferase/glycogen phosphorylase"/>
    <property type="match status" value="1"/>
</dbReference>
<sequence>MSKILIITNHSYMLYRFRLELIRELMQSHEVVLSMPFVGHEDDFKALGIRCIETDVDRRGINPKTDLKLFRTYRRMLKAEQPDMVITYSIKPNIYGGIACRMTGIPYCANVQGLGTAFQCKGLAQFVTILYKLALSKAKTVFFENDANAAEFRSRRILSAENETILPGAGINLESYPYVPYPENDKVHFLYLGRIMREKGMDELFAAMQRLHKEYGSRVVLDLVGFYDDDFYKEQVERLVADGIAVFHGFQTDPTPYYAAADCVVLPSYHEGMSNVLLEAAAIGRPVITSDIPGCREAVEDGKSGLLCKAQNPDSLYTQMCRIAEMPAADRRDMGRAARRKMEREFDKKLVVERTVCAIFPQQSK</sequence>
<dbReference type="CDD" id="cd03808">
    <property type="entry name" value="GT4_CapM-like"/>
    <property type="match status" value="1"/>
</dbReference>
<evidence type="ECO:0000259" key="1">
    <source>
        <dbReference type="Pfam" id="PF13477"/>
    </source>
</evidence>
<dbReference type="InterPro" id="IPR050194">
    <property type="entry name" value="Glycosyltransferase_grp1"/>
</dbReference>
<dbReference type="InterPro" id="IPR028098">
    <property type="entry name" value="Glyco_trans_4-like_N"/>
</dbReference>
<dbReference type="PANTHER" id="PTHR45947">
    <property type="entry name" value="SULFOQUINOVOSYL TRANSFERASE SQD2"/>
    <property type="match status" value="1"/>
</dbReference>
<dbReference type="Pfam" id="PF13477">
    <property type="entry name" value="Glyco_trans_4_2"/>
    <property type="match status" value="1"/>
</dbReference>
<reference evidence="2 3" key="1">
    <citation type="submission" date="2020-12" db="EMBL/GenBank/DDBJ databases">
        <title>Whole genome sequences of gut porcine anaerobes.</title>
        <authorList>
            <person name="Kubasova T."/>
            <person name="Jahodarova E."/>
            <person name="Rychlik I."/>
        </authorList>
    </citation>
    <scope>NUCLEOTIDE SEQUENCE [LARGE SCALE GENOMIC DNA]</scope>
    <source>
        <strain evidence="2 3">An867</strain>
    </source>
</reference>
<keyword evidence="3" id="KW-1185">Reference proteome</keyword>